<evidence type="ECO:0000256" key="4">
    <source>
        <dbReference type="SAM" id="Coils"/>
    </source>
</evidence>
<dbReference type="InterPro" id="IPR004826">
    <property type="entry name" value="bZIP_Maf"/>
</dbReference>
<sequence>MDHAETSWPSKLDVPEETNQPLDPPTFPPLFGVSDDVLISYDLKDMNKLMDSLDLSDDQKQILRSRRRKLKNQDYAAHRRRGRIEKEGGLEFEKDQEYDELEQLQEENEKMLNELILLNKKYQALMRFAKERSIPLPPRAEADLRSSEIRPLVEQLEKQ</sequence>
<reference evidence="7 8" key="1">
    <citation type="journal article" date="2024" name="bioRxiv">
        <title>A reference genome for Trichogramma kaykai: A tiny desert-dwelling parasitoid wasp with competing sex-ratio distorters.</title>
        <authorList>
            <person name="Culotta J."/>
            <person name="Lindsey A.R."/>
        </authorList>
    </citation>
    <scope>NUCLEOTIDE SEQUENCE [LARGE SCALE GENOMIC DNA]</scope>
    <source>
        <strain evidence="7 8">KSX58</strain>
    </source>
</reference>
<evidence type="ECO:0000256" key="2">
    <source>
        <dbReference type="ARBA" id="ARBA00023125"/>
    </source>
</evidence>
<evidence type="ECO:0000256" key="1">
    <source>
        <dbReference type="ARBA" id="ARBA00023015"/>
    </source>
</evidence>
<dbReference type="SUPFAM" id="SSF47454">
    <property type="entry name" value="A DNA-binding domain in eukaryotic transcription factors"/>
    <property type="match status" value="1"/>
</dbReference>
<dbReference type="Pfam" id="PF03131">
    <property type="entry name" value="bZIP_Maf"/>
    <property type="match status" value="1"/>
</dbReference>
<dbReference type="Gene3D" id="1.20.5.170">
    <property type="match status" value="1"/>
</dbReference>
<dbReference type="AlphaFoldDB" id="A0ABD2W1F0"/>
<dbReference type="GO" id="GO:0003677">
    <property type="term" value="F:DNA binding"/>
    <property type="evidence" value="ECO:0007669"/>
    <property type="project" value="UniProtKB-KW"/>
</dbReference>
<dbReference type="EMBL" id="JBJJXI010000146">
    <property type="protein sequence ID" value="KAL3386529.1"/>
    <property type="molecule type" value="Genomic_DNA"/>
</dbReference>
<evidence type="ECO:0000313" key="8">
    <source>
        <dbReference type="Proteomes" id="UP001627154"/>
    </source>
</evidence>
<dbReference type="InterPro" id="IPR008917">
    <property type="entry name" value="TF_DNA-bd_sf"/>
</dbReference>
<protein>
    <recommendedName>
        <fullName evidence="6">Basic leucine zipper domain-containing protein</fullName>
    </recommendedName>
</protein>
<organism evidence="7 8">
    <name type="scientific">Trichogramma kaykai</name>
    <dbReference type="NCBI Taxonomy" id="54128"/>
    <lineage>
        <taxon>Eukaryota</taxon>
        <taxon>Metazoa</taxon>
        <taxon>Ecdysozoa</taxon>
        <taxon>Arthropoda</taxon>
        <taxon>Hexapoda</taxon>
        <taxon>Insecta</taxon>
        <taxon>Pterygota</taxon>
        <taxon>Neoptera</taxon>
        <taxon>Endopterygota</taxon>
        <taxon>Hymenoptera</taxon>
        <taxon>Apocrita</taxon>
        <taxon>Proctotrupomorpha</taxon>
        <taxon>Chalcidoidea</taxon>
        <taxon>Trichogrammatidae</taxon>
        <taxon>Trichogramma</taxon>
    </lineage>
</organism>
<dbReference type="Proteomes" id="UP001627154">
    <property type="component" value="Unassembled WGS sequence"/>
</dbReference>
<evidence type="ECO:0000256" key="3">
    <source>
        <dbReference type="ARBA" id="ARBA00023163"/>
    </source>
</evidence>
<evidence type="ECO:0000256" key="5">
    <source>
        <dbReference type="SAM" id="MobiDB-lite"/>
    </source>
</evidence>
<feature type="region of interest" description="Disordered" evidence="5">
    <location>
        <begin position="136"/>
        <end position="159"/>
    </location>
</feature>
<comment type="caution">
    <text evidence="7">The sequence shown here is derived from an EMBL/GenBank/DDBJ whole genome shotgun (WGS) entry which is preliminary data.</text>
</comment>
<keyword evidence="4" id="KW-0175">Coiled coil</keyword>
<keyword evidence="2" id="KW-0238">DNA-binding</keyword>
<gene>
    <name evidence="7" type="ORF">TKK_018030</name>
</gene>
<proteinExistence type="predicted"/>
<name>A0ABD2W1F0_9HYME</name>
<feature type="domain" description="Basic leucine zipper" evidence="6">
    <location>
        <begin position="33"/>
        <end position="125"/>
    </location>
</feature>
<keyword evidence="1" id="KW-0805">Transcription regulation</keyword>
<feature type="coiled-coil region" evidence="4">
    <location>
        <begin position="53"/>
        <end position="121"/>
    </location>
</feature>
<evidence type="ECO:0000313" key="7">
    <source>
        <dbReference type="EMBL" id="KAL3386529.1"/>
    </source>
</evidence>
<accession>A0ABD2W1F0</accession>
<dbReference type="InterPro" id="IPR024874">
    <property type="entry name" value="Transcription_factor_Maf_fam"/>
</dbReference>
<evidence type="ECO:0000259" key="6">
    <source>
        <dbReference type="Pfam" id="PF03131"/>
    </source>
</evidence>
<dbReference type="PANTHER" id="PTHR10129:SF48">
    <property type="entry name" value="MAF-S, ISOFORM B"/>
    <property type="match status" value="1"/>
</dbReference>
<dbReference type="PANTHER" id="PTHR10129">
    <property type="entry name" value="TRANSCRIPTION FACTOR MAF"/>
    <property type="match status" value="1"/>
</dbReference>
<feature type="region of interest" description="Disordered" evidence="5">
    <location>
        <begin position="1"/>
        <end position="29"/>
    </location>
</feature>
<keyword evidence="8" id="KW-1185">Reference proteome</keyword>
<keyword evidence="3" id="KW-0804">Transcription</keyword>